<accession>A0A3B1CXX3</accession>
<dbReference type="PANTHER" id="PTHR22916:SF3">
    <property type="entry name" value="UDP-GLCNAC:BETAGAL BETA-1,3-N-ACETYLGLUCOSAMINYLTRANSFERASE-LIKE PROTEIN 1"/>
    <property type="match status" value="1"/>
</dbReference>
<dbReference type="EMBL" id="UOGI01000051">
    <property type="protein sequence ID" value="VAX29363.1"/>
    <property type="molecule type" value="Genomic_DNA"/>
</dbReference>
<proteinExistence type="predicted"/>
<dbReference type="PANTHER" id="PTHR22916">
    <property type="entry name" value="GLYCOSYLTRANSFERASE"/>
    <property type="match status" value="1"/>
</dbReference>
<dbReference type="GO" id="GO:0016758">
    <property type="term" value="F:hexosyltransferase activity"/>
    <property type="evidence" value="ECO:0007669"/>
    <property type="project" value="UniProtKB-ARBA"/>
</dbReference>
<name>A0A3B1CXX3_9ZZZZ</name>
<dbReference type="Gene3D" id="3.90.550.10">
    <property type="entry name" value="Spore Coat Polysaccharide Biosynthesis Protein SpsA, Chain A"/>
    <property type="match status" value="1"/>
</dbReference>
<sequence length="331" mass="38569">MNGKKDTPTVSVIVPTYNREHLLGRALQSILTQTYRDFEVIVVDDGSTDKTEEIVRSFSALDIRYIRHEKNKGEAAARNTGVLAAKSEFIAFLDSDDEWLPEKLEKQMAVFQDQSPHVGIVYSNMCEIERTGKKRLWKSPTFMPEDGYFYRRALNYQVYGIGIGSSIVRKVCFEKVGLFDERLSYYVDFDFFIRLSRAFYFYHTKEPLMNYYVTNDSFRWVTSAHIGSREVILEKYLDDIKRNRKTLSLHYWKMGRFLSIHNESRRARPYLIKAIKAYPLNFKALAFFVISVLPSGQRIFCAVNSFKKKAKTLKKARNVGRQAKVDSDSRL</sequence>
<dbReference type="AlphaFoldDB" id="A0A3B1CXX3"/>
<gene>
    <name evidence="2" type="ORF">MNBD_NITROSPIRAE03-1741</name>
</gene>
<reference evidence="2" key="1">
    <citation type="submission" date="2018-06" db="EMBL/GenBank/DDBJ databases">
        <authorList>
            <person name="Zhirakovskaya E."/>
        </authorList>
    </citation>
    <scope>NUCLEOTIDE SEQUENCE</scope>
</reference>
<protein>
    <recommendedName>
        <fullName evidence="1">Glycosyltransferase 2-like domain-containing protein</fullName>
    </recommendedName>
</protein>
<dbReference type="InterPro" id="IPR029044">
    <property type="entry name" value="Nucleotide-diphossugar_trans"/>
</dbReference>
<dbReference type="SUPFAM" id="SSF53448">
    <property type="entry name" value="Nucleotide-diphospho-sugar transferases"/>
    <property type="match status" value="1"/>
</dbReference>
<feature type="domain" description="Glycosyltransferase 2-like" evidence="1">
    <location>
        <begin position="11"/>
        <end position="164"/>
    </location>
</feature>
<dbReference type="Pfam" id="PF00535">
    <property type="entry name" value="Glycos_transf_2"/>
    <property type="match status" value="1"/>
</dbReference>
<evidence type="ECO:0000259" key="1">
    <source>
        <dbReference type="Pfam" id="PF00535"/>
    </source>
</evidence>
<dbReference type="InterPro" id="IPR001173">
    <property type="entry name" value="Glyco_trans_2-like"/>
</dbReference>
<organism evidence="2">
    <name type="scientific">hydrothermal vent metagenome</name>
    <dbReference type="NCBI Taxonomy" id="652676"/>
    <lineage>
        <taxon>unclassified sequences</taxon>
        <taxon>metagenomes</taxon>
        <taxon>ecological metagenomes</taxon>
    </lineage>
</organism>
<evidence type="ECO:0000313" key="2">
    <source>
        <dbReference type="EMBL" id="VAX29363.1"/>
    </source>
</evidence>